<evidence type="ECO:0000313" key="2">
    <source>
        <dbReference type="Proteomes" id="UP000494110"/>
    </source>
</evidence>
<name>A0A6P3C244_BURL3</name>
<accession>A0A6P3C244</accession>
<sequence length="74" mass="8042">MPSTSPDTTLAPISWKRVPRSPNQSLMPAKLLLTHSTKVFHFLTTQSPAELNVSLMVSPSAVNFGPSVSQFCQT</sequence>
<dbReference type="AlphaFoldDB" id="A0A6P3C244"/>
<dbReference type="EMBL" id="CABVQN010000060">
    <property type="protein sequence ID" value="VWD61469.1"/>
    <property type="molecule type" value="Genomic_DNA"/>
</dbReference>
<reference evidence="1 2" key="1">
    <citation type="submission" date="2019-09" db="EMBL/GenBank/DDBJ databases">
        <authorList>
            <person name="Depoorter E."/>
        </authorList>
    </citation>
    <scope>NUCLEOTIDE SEQUENCE [LARGE SCALE GENOMIC DNA]</scope>
    <source>
        <strain evidence="1">R-39750</strain>
    </source>
</reference>
<protein>
    <submittedName>
        <fullName evidence="1">Uncharacterized protein</fullName>
    </submittedName>
</protein>
<evidence type="ECO:0000313" key="1">
    <source>
        <dbReference type="EMBL" id="VWD61469.1"/>
    </source>
</evidence>
<dbReference type="Proteomes" id="UP000494110">
    <property type="component" value="Unassembled WGS sequence"/>
</dbReference>
<organism evidence="1 2">
    <name type="scientific">Burkholderia lata (strain ATCC 17760 / DSM 23089 / LMG 22485 / NCIMB 9086 / R18194 / 383)</name>
    <dbReference type="NCBI Taxonomy" id="482957"/>
    <lineage>
        <taxon>Bacteria</taxon>
        <taxon>Pseudomonadati</taxon>
        <taxon>Pseudomonadota</taxon>
        <taxon>Betaproteobacteria</taxon>
        <taxon>Burkholderiales</taxon>
        <taxon>Burkholderiaceae</taxon>
        <taxon>Burkholderia</taxon>
        <taxon>Burkholderia cepacia complex</taxon>
    </lineage>
</organism>
<proteinExistence type="predicted"/>
<gene>
    <name evidence="1" type="ORF">BLA39750_07458</name>
</gene>